<dbReference type="RefSeq" id="WP_081395815.1">
    <property type="nucleotide sequence ID" value="NZ_FTMX01000011.1"/>
</dbReference>
<gene>
    <name evidence="3" type="ORF">SAMN05878482_11196</name>
</gene>
<dbReference type="PANTHER" id="PTHR11895:SF7">
    <property type="entry name" value="GLUTAMYL-TRNA(GLN) AMIDOTRANSFERASE SUBUNIT A, MITOCHONDRIAL"/>
    <property type="match status" value="1"/>
</dbReference>
<dbReference type="Pfam" id="PF01425">
    <property type="entry name" value="Amidase"/>
    <property type="match status" value="1"/>
</dbReference>
<evidence type="ECO:0000256" key="1">
    <source>
        <dbReference type="ARBA" id="ARBA00009199"/>
    </source>
</evidence>
<name>A0A9X8WN50_9BACI</name>
<dbReference type="InterPro" id="IPR020556">
    <property type="entry name" value="Amidase_CS"/>
</dbReference>
<dbReference type="InterPro" id="IPR023631">
    <property type="entry name" value="Amidase_dom"/>
</dbReference>
<dbReference type="InterPro" id="IPR000120">
    <property type="entry name" value="Amidase"/>
</dbReference>
<evidence type="ECO:0000313" key="3">
    <source>
        <dbReference type="EMBL" id="SIS06544.1"/>
    </source>
</evidence>
<organism evidence="3 4">
    <name type="scientific">Peribacillus simplex</name>
    <dbReference type="NCBI Taxonomy" id="1478"/>
    <lineage>
        <taxon>Bacteria</taxon>
        <taxon>Bacillati</taxon>
        <taxon>Bacillota</taxon>
        <taxon>Bacilli</taxon>
        <taxon>Bacillales</taxon>
        <taxon>Bacillaceae</taxon>
        <taxon>Peribacillus</taxon>
    </lineage>
</organism>
<sequence length="455" mass="49563">MILTIKELMEGYKNKLFSPTEITNWYIERIKKLNPKMNSYITITEEKAFNQAKKAEVKINAGEVSGLLGVPISYKDSIDTEGVLTTSGSIIDEKRIPAENAEVVTKLEQEGSISLGKNNMYEYAFGITSQNPFFGDVINPWNKNKTAGGSSGGSAAAVAANLCLGSIGTDTAGSIRVPAACCGVVGMKPTYNLVGMKGMTPLSWTLDHAGPIAGNIEDTAIIMQTLTGIPYTTACLNGLAGMRIGLPTHYFNENMDDEVKKMYEKAVQHMTDLGAAIVEIDTSFLIDVVGIATTLGTSEVGVVHKERIQSSIHLYSEGAQKTFEKSRLISAFDYLNALQKRAEWTRRVSEIFLDVDVMMTPAMPIATADVQTEEVTIGGQSESLGDCMIRYTSLFNITGHPALSIPFGLSEYGVPLGLQLIANHNREDLLFRAGYAYEQSALTSFYSERHLELNN</sequence>
<dbReference type="GO" id="GO:0003824">
    <property type="term" value="F:catalytic activity"/>
    <property type="evidence" value="ECO:0007669"/>
    <property type="project" value="InterPro"/>
</dbReference>
<proteinExistence type="inferred from homology"/>
<dbReference type="PROSITE" id="PS00571">
    <property type="entry name" value="AMIDASES"/>
    <property type="match status" value="1"/>
</dbReference>
<reference evidence="3 4" key="1">
    <citation type="submission" date="2017-01" db="EMBL/GenBank/DDBJ databases">
        <authorList>
            <person name="Varghese N."/>
            <person name="Submissions S."/>
        </authorList>
    </citation>
    <scope>NUCLEOTIDE SEQUENCE [LARGE SCALE GENOMIC DNA]</scope>
    <source>
        <strain evidence="3 4">RUG2-6</strain>
    </source>
</reference>
<dbReference type="InterPro" id="IPR036928">
    <property type="entry name" value="AS_sf"/>
</dbReference>
<dbReference type="SUPFAM" id="SSF75304">
    <property type="entry name" value="Amidase signature (AS) enzymes"/>
    <property type="match status" value="1"/>
</dbReference>
<feature type="domain" description="Amidase" evidence="2">
    <location>
        <begin position="21"/>
        <end position="430"/>
    </location>
</feature>
<accession>A0A9X8WN50</accession>
<dbReference type="EMBL" id="FTMX01000011">
    <property type="protein sequence ID" value="SIS06544.1"/>
    <property type="molecule type" value="Genomic_DNA"/>
</dbReference>
<comment type="similarity">
    <text evidence="1">Belongs to the amidase family.</text>
</comment>
<evidence type="ECO:0000313" key="4">
    <source>
        <dbReference type="Proteomes" id="UP000185829"/>
    </source>
</evidence>
<dbReference type="Gene3D" id="3.90.1300.10">
    <property type="entry name" value="Amidase signature (AS) domain"/>
    <property type="match status" value="1"/>
</dbReference>
<evidence type="ECO:0000259" key="2">
    <source>
        <dbReference type="Pfam" id="PF01425"/>
    </source>
</evidence>
<protein>
    <submittedName>
        <fullName evidence="3">Aspartyl-tRNA(Asn)/glutamyl-tRNA(Gln) amidotransferase subunit A</fullName>
    </submittedName>
</protein>
<dbReference type="PANTHER" id="PTHR11895">
    <property type="entry name" value="TRANSAMIDASE"/>
    <property type="match status" value="1"/>
</dbReference>
<dbReference type="AlphaFoldDB" id="A0A9X8WN50"/>
<comment type="caution">
    <text evidence="3">The sequence shown here is derived from an EMBL/GenBank/DDBJ whole genome shotgun (WGS) entry which is preliminary data.</text>
</comment>
<dbReference type="Proteomes" id="UP000185829">
    <property type="component" value="Unassembled WGS sequence"/>
</dbReference>